<dbReference type="InterPro" id="IPR050832">
    <property type="entry name" value="Bact_Acetyltransf"/>
</dbReference>
<name>A0A367VJP5_9PROT</name>
<evidence type="ECO:0000313" key="4">
    <source>
        <dbReference type="EMBL" id="RCK25403.1"/>
    </source>
</evidence>
<dbReference type="PANTHER" id="PTHR43877:SF1">
    <property type="entry name" value="ACETYLTRANSFERASE"/>
    <property type="match status" value="1"/>
</dbReference>
<dbReference type="PROSITE" id="PS51186">
    <property type="entry name" value="GNAT"/>
    <property type="match status" value="1"/>
</dbReference>
<evidence type="ECO:0000256" key="1">
    <source>
        <dbReference type="ARBA" id="ARBA00022679"/>
    </source>
</evidence>
<dbReference type="InterPro" id="IPR000182">
    <property type="entry name" value="GNAT_dom"/>
</dbReference>
<protein>
    <recommendedName>
        <fullName evidence="3">N-acetyltransferase domain-containing protein</fullName>
    </recommendedName>
</protein>
<dbReference type="SUPFAM" id="SSF55729">
    <property type="entry name" value="Acyl-CoA N-acyltransferases (Nat)"/>
    <property type="match status" value="1"/>
</dbReference>
<dbReference type="Pfam" id="PF13673">
    <property type="entry name" value="Acetyltransf_10"/>
    <property type="match status" value="1"/>
</dbReference>
<accession>A0A367VJP5</accession>
<reference evidence="4 5" key="1">
    <citation type="submission" date="2014-07" db="EMBL/GenBank/DDBJ databases">
        <title>Draft genome sequence of Thalassospira profundimaris R8-17.</title>
        <authorList>
            <person name="Lai Q."/>
            <person name="Shao Z."/>
        </authorList>
    </citation>
    <scope>NUCLEOTIDE SEQUENCE [LARGE SCALE GENOMIC DNA]</scope>
    <source>
        <strain evidence="4 5">R8-17</strain>
    </source>
</reference>
<feature type="domain" description="N-acetyltransferase" evidence="3">
    <location>
        <begin position="4"/>
        <end position="171"/>
    </location>
</feature>
<dbReference type="CDD" id="cd04301">
    <property type="entry name" value="NAT_SF"/>
    <property type="match status" value="1"/>
</dbReference>
<evidence type="ECO:0000259" key="3">
    <source>
        <dbReference type="PROSITE" id="PS51186"/>
    </source>
</evidence>
<organism evidence="4 5">
    <name type="scientific">Thalassospira profundimaris</name>
    <dbReference type="NCBI Taxonomy" id="502049"/>
    <lineage>
        <taxon>Bacteria</taxon>
        <taxon>Pseudomonadati</taxon>
        <taxon>Pseudomonadota</taxon>
        <taxon>Alphaproteobacteria</taxon>
        <taxon>Rhodospirillales</taxon>
        <taxon>Thalassospiraceae</taxon>
        <taxon>Thalassospira</taxon>
    </lineage>
</organism>
<dbReference type="Proteomes" id="UP000253061">
    <property type="component" value="Unassembled WGS sequence"/>
</dbReference>
<dbReference type="InterPro" id="IPR016181">
    <property type="entry name" value="Acyl_CoA_acyltransferase"/>
</dbReference>
<dbReference type="PANTHER" id="PTHR43877">
    <property type="entry name" value="AMINOALKYLPHOSPHONATE N-ACETYLTRANSFERASE-RELATED-RELATED"/>
    <property type="match status" value="1"/>
</dbReference>
<sequence>MAGITLHIATPDDAPAVSALFARSYSVLLVDDYAPEILERGMTFLAKANPDLLASGTYYLARAETGYVVGAGGWTAVRPGSKDGDVQSGLAHVRHFAVDPAYARGGIASMLFDRCVRDAKASENVTRFECYSTLSARRFYESRGFRAIGDFAAPFAPDFTFPSLHMVCDLD</sequence>
<dbReference type="GO" id="GO:0016747">
    <property type="term" value="F:acyltransferase activity, transferring groups other than amino-acyl groups"/>
    <property type="evidence" value="ECO:0007669"/>
    <property type="project" value="InterPro"/>
</dbReference>
<keyword evidence="2" id="KW-0012">Acyltransferase</keyword>
<evidence type="ECO:0000256" key="2">
    <source>
        <dbReference type="ARBA" id="ARBA00023315"/>
    </source>
</evidence>
<dbReference type="EMBL" id="JPWB01000001">
    <property type="protein sequence ID" value="RCK25403.1"/>
    <property type="molecule type" value="Genomic_DNA"/>
</dbReference>
<dbReference type="RefSeq" id="WP_062956517.1">
    <property type="nucleotide sequence ID" value="NZ_JPWB01000001.1"/>
</dbReference>
<dbReference type="AlphaFoldDB" id="A0A367VJP5"/>
<proteinExistence type="predicted"/>
<dbReference type="Gene3D" id="3.40.630.30">
    <property type="match status" value="1"/>
</dbReference>
<evidence type="ECO:0000313" key="5">
    <source>
        <dbReference type="Proteomes" id="UP000253061"/>
    </source>
</evidence>
<keyword evidence="1" id="KW-0808">Transferase</keyword>
<comment type="caution">
    <text evidence="4">The sequence shown here is derived from an EMBL/GenBank/DDBJ whole genome shotgun (WGS) entry which is preliminary data.</text>
</comment>
<gene>
    <name evidence="4" type="ORF">TH6_01945</name>
</gene>